<dbReference type="Gene3D" id="3.90.1180.10">
    <property type="entry name" value="Ribosomal protein L13"/>
    <property type="match status" value="1"/>
</dbReference>
<organism evidence="9 10">
    <name type="scientific">Thiohalophilus thiocyanatoxydans</name>
    <dbReference type="NCBI Taxonomy" id="381308"/>
    <lineage>
        <taxon>Bacteria</taxon>
        <taxon>Pseudomonadati</taxon>
        <taxon>Pseudomonadota</taxon>
        <taxon>Gammaproteobacteria</taxon>
        <taxon>Thiohalomonadales</taxon>
        <taxon>Thiohalophilaceae</taxon>
        <taxon>Thiohalophilus</taxon>
    </lineage>
</organism>
<dbReference type="InterPro" id="IPR005823">
    <property type="entry name" value="Ribosomal_uL13_bac-type"/>
</dbReference>
<evidence type="ECO:0000256" key="8">
    <source>
        <dbReference type="RuleBase" id="RU003878"/>
    </source>
</evidence>
<dbReference type="PROSITE" id="PS00783">
    <property type="entry name" value="RIBOSOMAL_L13"/>
    <property type="match status" value="1"/>
</dbReference>
<evidence type="ECO:0000256" key="4">
    <source>
        <dbReference type="ARBA" id="ARBA00023274"/>
    </source>
</evidence>
<dbReference type="GO" id="GO:0006412">
    <property type="term" value="P:translation"/>
    <property type="evidence" value="ECO:0007669"/>
    <property type="project" value="UniProtKB-UniRule"/>
</dbReference>
<evidence type="ECO:0000256" key="1">
    <source>
        <dbReference type="ARBA" id="ARBA00006227"/>
    </source>
</evidence>
<dbReference type="NCBIfam" id="TIGR01066">
    <property type="entry name" value="rplM_bact"/>
    <property type="match status" value="1"/>
</dbReference>
<dbReference type="Proteomes" id="UP000294914">
    <property type="component" value="Unassembled WGS sequence"/>
</dbReference>
<dbReference type="Pfam" id="PF00572">
    <property type="entry name" value="Ribosomal_L13"/>
    <property type="match status" value="1"/>
</dbReference>
<gene>
    <name evidence="6 8" type="primary">rplM</name>
    <name evidence="9" type="ORF">EDC23_0643</name>
</gene>
<dbReference type="GO" id="GO:0017148">
    <property type="term" value="P:negative regulation of translation"/>
    <property type="evidence" value="ECO:0007669"/>
    <property type="project" value="TreeGrafter"/>
</dbReference>
<dbReference type="RefSeq" id="WP_134081034.1">
    <property type="nucleotide sequence ID" value="NZ_SOQX01000001.1"/>
</dbReference>
<comment type="function">
    <text evidence="6 8">This protein is one of the early assembly proteins of the 50S ribosomal subunit, although it is not seen to bind rRNA by itself. It is important during the early stages of 50S assembly.</text>
</comment>
<evidence type="ECO:0000313" key="10">
    <source>
        <dbReference type="Proteomes" id="UP000294914"/>
    </source>
</evidence>
<proteinExistence type="inferred from homology"/>
<keyword evidence="10" id="KW-1185">Reference proteome</keyword>
<dbReference type="GO" id="GO:0003735">
    <property type="term" value="F:structural constituent of ribosome"/>
    <property type="evidence" value="ECO:0007669"/>
    <property type="project" value="InterPro"/>
</dbReference>
<dbReference type="HAMAP" id="MF_01366">
    <property type="entry name" value="Ribosomal_uL13"/>
    <property type="match status" value="1"/>
</dbReference>
<dbReference type="PANTHER" id="PTHR11545">
    <property type="entry name" value="RIBOSOMAL PROTEIN L13"/>
    <property type="match status" value="1"/>
</dbReference>
<comment type="similarity">
    <text evidence="1 6 7">Belongs to the universal ribosomal protein uL13 family.</text>
</comment>
<sequence>MKTFSAKPETVKRDWYVIDATDKVLGRVATEIARRLRGKHKPEYTPHVDAGDYIIVINADKIAVTGQKEWDKMYYHHTGYPGGIKSVSLDKQRAKHPERIIESAVRGMLPKNPLGRAMFRKLKVYRGAEHNHAAQQPKALEI</sequence>
<dbReference type="EMBL" id="SOQX01000001">
    <property type="protein sequence ID" value="TDY04270.1"/>
    <property type="molecule type" value="Genomic_DNA"/>
</dbReference>
<evidence type="ECO:0000256" key="6">
    <source>
        <dbReference type="HAMAP-Rule" id="MF_01366"/>
    </source>
</evidence>
<comment type="caution">
    <text evidence="9">The sequence shown here is derived from an EMBL/GenBank/DDBJ whole genome shotgun (WGS) entry which is preliminary data.</text>
</comment>
<dbReference type="PANTHER" id="PTHR11545:SF2">
    <property type="entry name" value="LARGE RIBOSOMAL SUBUNIT PROTEIN UL13M"/>
    <property type="match status" value="1"/>
</dbReference>
<dbReference type="OrthoDB" id="9801330at2"/>
<keyword evidence="4 6" id="KW-0687">Ribonucleoprotein</keyword>
<dbReference type="PIRSF" id="PIRSF002181">
    <property type="entry name" value="Ribosomal_L13"/>
    <property type="match status" value="1"/>
</dbReference>
<accession>A0A4R8IXH6</accession>
<dbReference type="GO" id="GO:0003729">
    <property type="term" value="F:mRNA binding"/>
    <property type="evidence" value="ECO:0007669"/>
    <property type="project" value="UniProtKB-ARBA"/>
</dbReference>
<name>A0A4R8IXH6_9GAMM</name>
<keyword evidence="3 6" id="KW-0689">Ribosomal protein</keyword>
<evidence type="ECO:0000256" key="3">
    <source>
        <dbReference type="ARBA" id="ARBA00022980"/>
    </source>
</evidence>
<evidence type="ECO:0000313" key="9">
    <source>
        <dbReference type="EMBL" id="TDY04270.1"/>
    </source>
</evidence>
<evidence type="ECO:0000256" key="5">
    <source>
        <dbReference type="ARBA" id="ARBA00035201"/>
    </source>
</evidence>
<comment type="subunit">
    <text evidence="2 6">Part of the 50S ribosomal subunit.</text>
</comment>
<dbReference type="InterPro" id="IPR036899">
    <property type="entry name" value="Ribosomal_uL13_sf"/>
</dbReference>
<dbReference type="AlphaFoldDB" id="A0A4R8IXH6"/>
<dbReference type="InterPro" id="IPR023563">
    <property type="entry name" value="Ribosomal_uL13_CS"/>
</dbReference>
<evidence type="ECO:0000256" key="2">
    <source>
        <dbReference type="ARBA" id="ARBA00011838"/>
    </source>
</evidence>
<evidence type="ECO:0000256" key="7">
    <source>
        <dbReference type="RuleBase" id="RU003877"/>
    </source>
</evidence>
<dbReference type="CDD" id="cd00392">
    <property type="entry name" value="Ribosomal_L13"/>
    <property type="match status" value="1"/>
</dbReference>
<dbReference type="InterPro" id="IPR005822">
    <property type="entry name" value="Ribosomal_uL13"/>
</dbReference>
<dbReference type="SUPFAM" id="SSF52161">
    <property type="entry name" value="Ribosomal protein L13"/>
    <property type="match status" value="1"/>
</dbReference>
<reference evidence="9 10" key="1">
    <citation type="submission" date="2019-03" db="EMBL/GenBank/DDBJ databases">
        <title>Genomic Encyclopedia of Type Strains, Phase IV (KMG-IV): sequencing the most valuable type-strain genomes for metagenomic binning, comparative biology and taxonomic classification.</title>
        <authorList>
            <person name="Goeker M."/>
        </authorList>
    </citation>
    <scope>NUCLEOTIDE SEQUENCE [LARGE SCALE GENOMIC DNA]</scope>
    <source>
        <strain evidence="9 10">DSM 16326</strain>
    </source>
</reference>
<dbReference type="FunFam" id="3.90.1180.10:FF:000001">
    <property type="entry name" value="50S ribosomal protein L13"/>
    <property type="match status" value="1"/>
</dbReference>
<protein>
    <recommendedName>
        <fullName evidence="5 6">Large ribosomal subunit protein uL13</fullName>
    </recommendedName>
</protein>
<dbReference type="GO" id="GO:0022625">
    <property type="term" value="C:cytosolic large ribosomal subunit"/>
    <property type="evidence" value="ECO:0007669"/>
    <property type="project" value="TreeGrafter"/>
</dbReference>